<dbReference type="PANTHER" id="PTHR11412">
    <property type="entry name" value="MACROGLOBULIN / COMPLEMENT"/>
    <property type="match status" value="1"/>
</dbReference>
<dbReference type="PROSITE" id="PS50189">
    <property type="entry name" value="NTR"/>
    <property type="match status" value="1"/>
</dbReference>
<dbReference type="Pfam" id="PF21308">
    <property type="entry name" value="C3_CUB2"/>
    <property type="match status" value="1"/>
</dbReference>
<keyword evidence="5" id="KW-0732">Signal</keyword>
<dbReference type="SMART" id="SM01360">
    <property type="entry name" value="A2M"/>
    <property type="match status" value="1"/>
</dbReference>
<proteinExistence type="predicted"/>
<dbReference type="InterPro" id="IPR047565">
    <property type="entry name" value="Alpha-macroglob_thiol-ester_cl"/>
</dbReference>
<sequence>MEGSLLYLVIALLVCFPTSSHSQLYSMVVPSVLWVESEEQVVVEAHGLTVATEVTVSVHDFPQKRNTLYQIKATLNQDNGMMATPSIKVPAKDLKKDPKKNQYVVVQATCPQFTLEKVVLVSFQSGYLFIQTDKTIYTPGSSVRYRVFSMGHGLERLDKNVIIEFETPDGVVVSQNIIDPASQITQSYNVPETVSVGTWNAVARYQDSPQETFKTPFEVKEYGRKKDPLLPSFEVAIEPTEKFYYVDTNEDFIVSISARYLYGKKVEGVAFVLFGVKLSDEKKSIPDSLRRIQIVDGEGEAALTKAMLQTRFRNTNELIGHSLYISVTVMTESGSDMVVAEKGGISIVTSPYQLHFTKTPMFFKPGMPYGLMVYVTNPDGSPATQVPVVSEEPLRAEATTQNDGTAKLILNTPANSNELRITVKTRKEGLPAERQATKTMVATAYQTQGRSGNYLHLAITSTELKAGDNLPINFNVRSNDQTVLNQINYFTYINLVTMSLSITPNLIPSFRIVAYYRVGNNEIVADSVWVDVKDTCMGTLVVKGATAADNRIHQPGSPMKIKVEGDANARVGLVAVDKGVYVLNRKYKMTQTKVWDTVEKSDIGCTAGSGRNNVGVFEDAGLALETSSKLSTKQRSAAQYADKTLRKCCEDGMYENPMGYSCEKRTEYIDDQNECKTVFLECDNEEFIMDEDDIVSRTEFPESWLWETKVLTERPNAQGISSKIVSFYLKDSITTWEVLAVSISETKGICVADPYEITVMKDFFIDLRVPYSVVRNEQVEIRAVLYNYGMETIKVRVELIHNPAFCSASTAKQRYRQDIIIKEKSSTAVPFVLVPLQLGLHDIEVKAAVWHVMMADGVKKKLRVVVGDPVAETVQESIDGSNLKHLIITPSGCGEQNMITMTPSVIATLYLDTTEQWEKVGVGRRSEAIKQIMQGYAQQMVYKKADHSYAAWKDRPSSTWLTAYVVKVFAMASKIVSTISEEIVCGGVKWLILEKQKPDGIFTEDAPVIHGEMVVKNGSLSGNRWEEYNARTYNIEGTSYALLALLKMEKYDNTGLIVKWLTEQKYYGGTYGQTQATIMVFQALAEYEIKIPTHKDLNMDVAIKLPERQDPIRFRIDYQGALLARTAETKLNEDFTVQASGKGKATMTVMTVYNAQMKADAAECKKFSLEVSVTPLQLSQKELKGSLQAVNIKICTRYLGEVDATMSIIDVSMLTGFAPDVNDLKRLSEGVDRYISKFEIDKGYSERGNLIIYLDKVSHSKDECVQFKVHQFFEVGLIQPASVKVYSYYNLDEQCTKFYHLSKGSGLLSKICHGDVCRCAEESCSLLNNVEENVDLQIRVELACKPRVDYVYKAKLVQIEKENGYDNYFMEVLEVIKEGSDPNPLASPRKFISQMKCRENLNLQQNNDYLIWGVSTDLVSYLISKDTWIERWPDDDECQDENLQDLCNDFIRFSHTLTFLGCQV</sequence>
<keyword evidence="9" id="KW-1185">Reference proteome</keyword>
<dbReference type="InterPro" id="IPR001599">
    <property type="entry name" value="Macroglobln_a2"/>
</dbReference>
<keyword evidence="3" id="KW-0882">Thioester bond</keyword>
<dbReference type="InterPro" id="IPR018933">
    <property type="entry name" value="Netrin_module_non-TIMP"/>
</dbReference>
<dbReference type="Proteomes" id="UP000826234">
    <property type="component" value="Unassembled WGS sequence"/>
</dbReference>
<evidence type="ECO:0000313" key="8">
    <source>
        <dbReference type="EMBL" id="KAH0628758.1"/>
    </source>
</evidence>
<dbReference type="Gene3D" id="2.60.40.10">
    <property type="entry name" value="Immunoglobulins"/>
    <property type="match status" value="2"/>
</dbReference>
<keyword evidence="2" id="KW-0964">Secreted</keyword>
<evidence type="ECO:0000256" key="5">
    <source>
        <dbReference type="SAM" id="SignalP"/>
    </source>
</evidence>
<dbReference type="InterPro" id="IPR001134">
    <property type="entry name" value="Netrin_domain"/>
</dbReference>
<dbReference type="Pfam" id="PF00207">
    <property type="entry name" value="A2M"/>
    <property type="match status" value="1"/>
</dbReference>
<feature type="domain" description="Anaphylatoxin-like" evidence="6">
    <location>
        <begin position="648"/>
        <end position="683"/>
    </location>
</feature>
<dbReference type="Pfam" id="PF07677">
    <property type="entry name" value="A2M_recep"/>
    <property type="match status" value="1"/>
</dbReference>
<dbReference type="Gene3D" id="1.20.91.20">
    <property type="entry name" value="Anaphylotoxins (complement system)"/>
    <property type="match status" value="1"/>
</dbReference>
<dbReference type="Gene3D" id="6.20.50.160">
    <property type="match status" value="1"/>
</dbReference>
<protein>
    <recommendedName>
        <fullName evidence="10">Complement C3</fullName>
    </recommendedName>
</protein>
<evidence type="ECO:0000256" key="4">
    <source>
        <dbReference type="ARBA" id="ARBA00023157"/>
    </source>
</evidence>
<dbReference type="SMART" id="SM00104">
    <property type="entry name" value="ANATO"/>
    <property type="match status" value="1"/>
</dbReference>
<dbReference type="InterPro" id="IPR019742">
    <property type="entry name" value="MacrogloblnA2_CS"/>
</dbReference>
<evidence type="ECO:0000313" key="9">
    <source>
        <dbReference type="Proteomes" id="UP000826234"/>
    </source>
</evidence>
<feature type="signal peptide" evidence="5">
    <location>
        <begin position="1"/>
        <end position="22"/>
    </location>
</feature>
<comment type="caution">
    <text evidence="8">The sequence shown here is derived from an EMBL/GenBank/DDBJ whole genome shotgun (WGS) entry which is preliminary data.</text>
</comment>
<dbReference type="SMART" id="SM01359">
    <property type="entry name" value="A2M_N_2"/>
    <property type="match status" value="1"/>
</dbReference>
<dbReference type="SUPFAM" id="SSF47686">
    <property type="entry name" value="Anaphylotoxins (complement system)"/>
    <property type="match status" value="1"/>
</dbReference>
<dbReference type="InterPro" id="IPR041555">
    <property type="entry name" value="MG3"/>
</dbReference>
<dbReference type="InterPro" id="IPR050473">
    <property type="entry name" value="A2M/Complement_sys"/>
</dbReference>
<reference evidence="8 9" key="1">
    <citation type="journal article" date="2022" name="Gigascience">
        <title>A chromosome-level genome assembly and annotation of the desert horned lizard, Phrynosoma platyrhinos, provides insight into chromosomal rearrangements among reptiles.</title>
        <authorList>
            <person name="Koochekian N."/>
            <person name="Ascanio A."/>
            <person name="Farleigh K."/>
            <person name="Card D.C."/>
            <person name="Schield D.R."/>
            <person name="Castoe T.A."/>
            <person name="Jezkova T."/>
        </authorList>
    </citation>
    <scope>NUCLEOTIDE SEQUENCE [LARGE SCALE GENOMIC DNA]</scope>
    <source>
        <strain evidence="8">NK-2021</strain>
    </source>
</reference>
<organism evidence="8 9">
    <name type="scientific">Phrynosoma platyrhinos</name>
    <name type="common">Desert horned lizard</name>
    <dbReference type="NCBI Taxonomy" id="52577"/>
    <lineage>
        <taxon>Eukaryota</taxon>
        <taxon>Metazoa</taxon>
        <taxon>Chordata</taxon>
        <taxon>Craniata</taxon>
        <taxon>Vertebrata</taxon>
        <taxon>Euteleostomi</taxon>
        <taxon>Lepidosauria</taxon>
        <taxon>Squamata</taxon>
        <taxon>Bifurcata</taxon>
        <taxon>Unidentata</taxon>
        <taxon>Episquamata</taxon>
        <taxon>Toxicofera</taxon>
        <taxon>Iguania</taxon>
        <taxon>Phrynosomatidae</taxon>
        <taxon>Phrynosomatinae</taxon>
        <taxon>Phrynosoma</taxon>
    </lineage>
</organism>
<dbReference type="InterPro" id="IPR011625">
    <property type="entry name" value="A2M_N_BRD"/>
</dbReference>
<dbReference type="Gene3D" id="2.60.40.1940">
    <property type="match status" value="1"/>
</dbReference>
<gene>
    <name evidence="8" type="ORF">JD844_010253</name>
</gene>
<keyword evidence="4" id="KW-1015">Disulfide bond</keyword>
<dbReference type="SMART" id="SM00643">
    <property type="entry name" value="C345C"/>
    <property type="match status" value="1"/>
</dbReference>
<dbReference type="Pfam" id="PF17789">
    <property type="entry name" value="MG4"/>
    <property type="match status" value="1"/>
</dbReference>
<dbReference type="SMART" id="SM01361">
    <property type="entry name" value="A2M_recep"/>
    <property type="match status" value="1"/>
</dbReference>
<dbReference type="Gene3D" id="2.40.50.120">
    <property type="match status" value="1"/>
</dbReference>
<dbReference type="InterPro" id="IPR018081">
    <property type="entry name" value="Anaphylatoxin_comp_syst"/>
</dbReference>
<dbReference type="SUPFAM" id="SSF49410">
    <property type="entry name" value="Alpha-macroglobulin receptor domain"/>
    <property type="match status" value="1"/>
</dbReference>
<name>A0ABQ7TGK4_PHRPL</name>
<dbReference type="SUPFAM" id="SSF48239">
    <property type="entry name" value="Terpenoid cyclases/Protein prenyltransferases"/>
    <property type="match status" value="1"/>
</dbReference>
<dbReference type="CDD" id="cd00017">
    <property type="entry name" value="ANATO"/>
    <property type="match status" value="1"/>
</dbReference>
<dbReference type="PROSITE" id="PS00477">
    <property type="entry name" value="ALPHA_2_MACROGLOBULIN"/>
    <property type="match status" value="1"/>
</dbReference>
<dbReference type="Gene3D" id="2.60.40.690">
    <property type="entry name" value="Alpha-macroglobulin, receptor-binding domain"/>
    <property type="match status" value="1"/>
</dbReference>
<dbReference type="Pfam" id="PF17791">
    <property type="entry name" value="MG3"/>
    <property type="match status" value="1"/>
</dbReference>
<dbReference type="SUPFAM" id="SSF50242">
    <property type="entry name" value="TIMP-like"/>
    <property type="match status" value="1"/>
</dbReference>
<dbReference type="InterPro" id="IPR009048">
    <property type="entry name" value="A-macroglobulin_rcpt-bd"/>
</dbReference>
<dbReference type="Pfam" id="PF07703">
    <property type="entry name" value="A2M_BRD"/>
    <property type="match status" value="1"/>
</dbReference>
<dbReference type="InterPro" id="IPR048848">
    <property type="entry name" value="C3_CUB2"/>
</dbReference>
<dbReference type="EMBL" id="JAIPUX010000439">
    <property type="protein sequence ID" value="KAH0628758.1"/>
    <property type="molecule type" value="Genomic_DNA"/>
</dbReference>
<evidence type="ECO:0000259" key="6">
    <source>
        <dbReference type="PROSITE" id="PS01178"/>
    </source>
</evidence>
<dbReference type="Pfam" id="PF01835">
    <property type="entry name" value="MG2"/>
    <property type="match status" value="1"/>
</dbReference>
<dbReference type="InterPro" id="IPR013783">
    <property type="entry name" value="Ig-like_fold"/>
</dbReference>
<dbReference type="Gene3D" id="2.20.130.20">
    <property type="match status" value="1"/>
</dbReference>
<evidence type="ECO:0000256" key="3">
    <source>
        <dbReference type="ARBA" id="ARBA00022966"/>
    </source>
</evidence>
<dbReference type="InterPro" id="IPR002890">
    <property type="entry name" value="MG2"/>
</dbReference>
<dbReference type="InterPro" id="IPR036595">
    <property type="entry name" value="A-macroglobulin_rcpt-bd_sf"/>
</dbReference>
<dbReference type="Gene3D" id="1.50.10.20">
    <property type="match status" value="2"/>
</dbReference>
<dbReference type="Pfam" id="PF07678">
    <property type="entry name" value="TED_complement"/>
    <property type="match status" value="2"/>
</dbReference>
<dbReference type="PANTHER" id="PTHR11412:SF81">
    <property type="entry name" value="COMPLEMENT C3"/>
    <property type="match status" value="1"/>
</dbReference>
<dbReference type="InterPro" id="IPR008993">
    <property type="entry name" value="TIMP-like_OB-fold"/>
</dbReference>
<dbReference type="Pfam" id="PF01821">
    <property type="entry name" value="ANATO"/>
    <property type="match status" value="1"/>
</dbReference>
<dbReference type="InterPro" id="IPR011626">
    <property type="entry name" value="Alpha-macroglobulin_TED"/>
</dbReference>
<feature type="domain" description="NTR" evidence="7">
    <location>
        <begin position="1324"/>
        <end position="1462"/>
    </location>
</feature>
<dbReference type="InterPro" id="IPR041425">
    <property type="entry name" value="C3/4/5_MG1"/>
</dbReference>
<dbReference type="Pfam" id="PF17790">
    <property type="entry name" value="MG1"/>
    <property type="match status" value="1"/>
</dbReference>
<comment type="subcellular location">
    <subcellularLocation>
        <location evidence="1">Secreted</location>
    </subcellularLocation>
</comment>
<dbReference type="Pfam" id="PF01759">
    <property type="entry name" value="NTR"/>
    <property type="match status" value="1"/>
</dbReference>
<evidence type="ECO:0000256" key="2">
    <source>
        <dbReference type="ARBA" id="ARBA00022525"/>
    </source>
</evidence>
<evidence type="ECO:0000259" key="7">
    <source>
        <dbReference type="PROSITE" id="PS50189"/>
    </source>
</evidence>
<dbReference type="InterPro" id="IPR000020">
    <property type="entry name" value="Anaphylatoxin/fibulin"/>
</dbReference>
<dbReference type="Gene3D" id="2.20.210.20">
    <property type="match status" value="1"/>
</dbReference>
<feature type="chain" id="PRO_5045041915" description="Complement C3" evidence="5">
    <location>
        <begin position="23"/>
        <end position="1464"/>
    </location>
</feature>
<evidence type="ECO:0008006" key="10">
    <source>
        <dbReference type="Google" id="ProtNLM"/>
    </source>
</evidence>
<evidence type="ECO:0000256" key="1">
    <source>
        <dbReference type="ARBA" id="ARBA00004613"/>
    </source>
</evidence>
<dbReference type="InterPro" id="IPR008930">
    <property type="entry name" value="Terpenoid_cyclase/PrenylTrfase"/>
</dbReference>
<dbReference type="InterPro" id="IPR040839">
    <property type="entry name" value="MG4"/>
</dbReference>
<dbReference type="Gene3D" id="2.60.40.1930">
    <property type="match status" value="3"/>
</dbReference>
<dbReference type="PROSITE" id="PS01178">
    <property type="entry name" value="ANAPHYLATOXIN_2"/>
    <property type="match status" value="1"/>
</dbReference>
<accession>A0ABQ7TGK4</accession>
<dbReference type="SMART" id="SM01419">
    <property type="entry name" value="Thiol-ester_cl"/>
    <property type="match status" value="1"/>
</dbReference>